<proteinExistence type="predicted"/>
<comment type="caution">
    <text evidence="1">The sequence shown here is derived from an EMBL/GenBank/DDBJ whole genome shotgun (WGS) entry which is preliminary data.</text>
</comment>
<dbReference type="SUPFAM" id="SSF53098">
    <property type="entry name" value="Ribonuclease H-like"/>
    <property type="match status" value="1"/>
</dbReference>
<sequence length="218" mass="24017">MSDSRLTPVAFDIETSGFDADAVITVAGFAHGLGESLILNTGGHSEVDRNTLVTALDEESTGTVQLDVVANEGELLELVASFVTNQLDGDTHYVTAFNGETWNGGFDLPFCRTRFLQHGLRWPFGDIAYADMIQVVDRFNTQDHTDLVGVYDILVGEETCDPFDDSAEAVDAFQTGDWLPLCKHNLADIQRTRKLAELAGQFVAQSDFKMKNLQPPRR</sequence>
<gene>
    <name evidence="1" type="ORF">AMR74_15805</name>
</gene>
<dbReference type="Gene3D" id="3.30.420.10">
    <property type="entry name" value="Ribonuclease H-like superfamily/Ribonuclease H"/>
    <property type="match status" value="1"/>
</dbReference>
<protein>
    <submittedName>
        <fullName evidence="1">Uncharacterized protein</fullName>
    </submittedName>
</protein>
<evidence type="ECO:0000313" key="1">
    <source>
        <dbReference type="EMBL" id="KOX94251.1"/>
    </source>
</evidence>
<dbReference type="GO" id="GO:0003676">
    <property type="term" value="F:nucleic acid binding"/>
    <property type="evidence" value="ECO:0007669"/>
    <property type="project" value="InterPro"/>
</dbReference>
<dbReference type="EMBL" id="LIST01000009">
    <property type="protein sequence ID" value="KOX94251.1"/>
    <property type="molecule type" value="Genomic_DNA"/>
</dbReference>
<keyword evidence="2" id="KW-1185">Reference proteome</keyword>
<reference evidence="1 2" key="1">
    <citation type="submission" date="2015-08" db="EMBL/GenBank/DDBJ databases">
        <title>Genomes of Isolates from Cabo Rojo, PR.</title>
        <authorList>
            <person name="Sanchez-Nieves R.L."/>
            <person name="Montalvo-Rodriguez R."/>
        </authorList>
    </citation>
    <scope>NUCLEOTIDE SEQUENCE [LARGE SCALE GENOMIC DNA]</scope>
    <source>
        <strain evidence="1 2">5</strain>
    </source>
</reference>
<dbReference type="Proteomes" id="UP000037747">
    <property type="component" value="Unassembled WGS sequence"/>
</dbReference>
<organism evidence="1 2">
    <name type="scientific">Halorubrum tropicale</name>
    <dbReference type="NCBI Taxonomy" id="1765655"/>
    <lineage>
        <taxon>Archaea</taxon>
        <taxon>Methanobacteriati</taxon>
        <taxon>Methanobacteriota</taxon>
        <taxon>Stenosarchaea group</taxon>
        <taxon>Halobacteria</taxon>
        <taxon>Halobacteriales</taxon>
        <taxon>Haloferacaceae</taxon>
        <taxon>Halorubrum</taxon>
    </lineage>
</organism>
<dbReference type="RefSeq" id="WP_053773009.1">
    <property type="nucleotide sequence ID" value="NZ_LIST01000009.1"/>
</dbReference>
<dbReference type="AlphaFoldDB" id="A0A0M9ANI2"/>
<dbReference type="InterPro" id="IPR036397">
    <property type="entry name" value="RNaseH_sf"/>
</dbReference>
<evidence type="ECO:0000313" key="2">
    <source>
        <dbReference type="Proteomes" id="UP000037747"/>
    </source>
</evidence>
<name>A0A0M9ANI2_9EURY</name>
<dbReference type="InterPro" id="IPR012337">
    <property type="entry name" value="RNaseH-like_sf"/>
</dbReference>
<dbReference type="PATRIC" id="fig|1705389.3.peg.4058"/>
<accession>A0A0M9ANI2</accession>
<dbReference type="OrthoDB" id="318070at2157"/>